<name>A0A9N9JFB7_9GLOM</name>
<protein>
    <submittedName>
        <fullName evidence="1">16153_t:CDS:1</fullName>
    </submittedName>
</protein>
<proteinExistence type="predicted"/>
<reference evidence="1" key="1">
    <citation type="submission" date="2021-06" db="EMBL/GenBank/DDBJ databases">
        <authorList>
            <person name="Kallberg Y."/>
            <person name="Tangrot J."/>
            <person name="Rosling A."/>
        </authorList>
    </citation>
    <scope>NUCLEOTIDE SEQUENCE</scope>
    <source>
        <strain evidence="1">FL966</strain>
    </source>
</reference>
<gene>
    <name evidence="1" type="ORF">CPELLU_LOCUS16278</name>
</gene>
<keyword evidence="2" id="KW-1185">Reference proteome</keyword>
<comment type="caution">
    <text evidence="1">The sequence shown here is derived from an EMBL/GenBank/DDBJ whole genome shotgun (WGS) entry which is preliminary data.</text>
</comment>
<evidence type="ECO:0000313" key="2">
    <source>
        <dbReference type="Proteomes" id="UP000789759"/>
    </source>
</evidence>
<evidence type="ECO:0000313" key="1">
    <source>
        <dbReference type="EMBL" id="CAG8779013.1"/>
    </source>
</evidence>
<sequence>MDFVAYSSCVLLELRIVFLDGFIRLLWKSSIFPNFNSFYHHFCKQSTFSADYVKPYPSKLFSEGYDGVFNFLDNSIIGYSKDYFLFFEKNITSLEDFIFFLFENCPNSDGFASIFHYYFLTHNQHSWPYDFFGSNFHNNKYTHCYTSLQLPCKDLSSIFVDLSLKDDPSTIKVHSSRISQPVLSGIDCYDALDLFQDSSANSDQGYDSGPEIYSDQGYIYIDYYSRNPDESIDNDDYNIYSD</sequence>
<dbReference type="Proteomes" id="UP000789759">
    <property type="component" value="Unassembled WGS sequence"/>
</dbReference>
<organism evidence="1 2">
    <name type="scientific">Cetraspora pellucida</name>
    <dbReference type="NCBI Taxonomy" id="1433469"/>
    <lineage>
        <taxon>Eukaryota</taxon>
        <taxon>Fungi</taxon>
        <taxon>Fungi incertae sedis</taxon>
        <taxon>Mucoromycota</taxon>
        <taxon>Glomeromycotina</taxon>
        <taxon>Glomeromycetes</taxon>
        <taxon>Diversisporales</taxon>
        <taxon>Gigasporaceae</taxon>
        <taxon>Cetraspora</taxon>
    </lineage>
</organism>
<accession>A0A9N9JFB7</accession>
<dbReference type="OrthoDB" id="2493772at2759"/>
<dbReference type="AlphaFoldDB" id="A0A9N9JFB7"/>
<dbReference type="EMBL" id="CAJVQA010023591">
    <property type="protein sequence ID" value="CAG8779013.1"/>
    <property type="molecule type" value="Genomic_DNA"/>
</dbReference>